<dbReference type="PANTHER" id="PTHR12526">
    <property type="entry name" value="GLYCOSYLTRANSFERASE"/>
    <property type="match status" value="1"/>
</dbReference>
<evidence type="ECO:0000259" key="4">
    <source>
        <dbReference type="Pfam" id="PF13439"/>
    </source>
</evidence>
<feature type="domain" description="Glycosyl transferase family 1" evidence="3">
    <location>
        <begin position="190"/>
        <end position="330"/>
    </location>
</feature>
<dbReference type="Pfam" id="PF00534">
    <property type="entry name" value="Glycos_transf_1"/>
    <property type="match status" value="1"/>
</dbReference>
<reference evidence="5 6" key="1">
    <citation type="submission" date="2018-11" db="EMBL/GenBank/DDBJ databases">
        <title>Sequencing the genomes of 1000 actinobacteria strains.</title>
        <authorList>
            <person name="Klenk H.-P."/>
        </authorList>
    </citation>
    <scope>NUCLEOTIDE SEQUENCE [LARGE SCALE GENOMIC DNA]</scope>
    <source>
        <strain evidence="5 6">DSM 44254</strain>
    </source>
</reference>
<name>A0A3N1D8R6_9ACTN</name>
<dbReference type="CDD" id="cd03801">
    <property type="entry name" value="GT4_PimA-like"/>
    <property type="match status" value="1"/>
</dbReference>
<organism evidence="5 6">
    <name type="scientific">Actinocorallia herbida</name>
    <dbReference type="NCBI Taxonomy" id="58109"/>
    <lineage>
        <taxon>Bacteria</taxon>
        <taxon>Bacillati</taxon>
        <taxon>Actinomycetota</taxon>
        <taxon>Actinomycetes</taxon>
        <taxon>Streptosporangiales</taxon>
        <taxon>Thermomonosporaceae</taxon>
        <taxon>Actinocorallia</taxon>
    </lineage>
</organism>
<dbReference type="GO" id="GO:0016757">
    <property type="term" value="F:glycosyltransferase activity"/>
    <property type="evidence" value="ECO:0007669"/>
    <property type="project" value="UniProtKB-KW"/>
</dbReference>
<keyword evidence="6" id="KW-1185">Reference proteome</keyword>
<evidence type="ECO:0000256" key="1">
    <source>
        <dbReference type="ARBA" id="ARBA00022676"/>
    </source>
</evidence>
<dbReference type="Gene3D" id="3.40.50.2000">
    <property type="entry name" value="Glycogen Phosphorylase B"/>
    <property type="match status" value="2"/>
</dbReference>
<dbReference type="InterPro" id="IPR001296">
    <property type="entry name" value="Glyco_trans_1"/>
</dbReference>
<sequence>MPRRVAIVNWRDPWQRAAGGAELYAWRMAEQLRDRGSAVTFVTGREPGQPRAEVRDGIRIVRRGGTFSRYPLVLGWLLRHRTAFDVAIDCMNGVPFLSPLALARRTKIILLVHHVHDRQFSLYFGRFLAAVGRTIEGPVARRIYRSGPTVAVSASTAHALRRRLRWDGPLYIVPNGAPSPAPLPRGTSAGDPSLVTVGRLVAHKRVDRLIEATAALRADHPGVHLHIVGRGPEHAALAARIDELGLAGHVTLHGYLPEPAKDALLAGADLHLSASRYEGWGLSVVEAAAYGVPTVSYDVEGLRDAIRDGETGWLARPGEDLADAVRRALAELQAHGPRFHAACRGWAGRFTWAESGARMHRLIMDDLDAF</sequence>
<evidence type="ECO:0000313" key="5">
    <source>
        <dbReference type="EMBL" id="ROO89932.1"/>
    </source>
</evidence>
<dbReference type="Proteomes" id="UP000272400">
    <property type="component" value="Unassembled WGS sequence"/>
</dbReference>
<protein>
    <submittedName>
        <fullName evidence="5">Glycosyltransferase involved in cell wall biosynthesis</fullName>
    </submittedName>
</protein>
<evidence type="ECO:0000259" key="3">
    <source>
        <dbReference type="Pfam" id="PF00534"/>
    </source>
</evidence>
<keyword evidence="2 5" id="KW-0808">Transferase</keyword>
<dbReference type="SUPFAM" id="SSF53756">
    <property type="entry name" value="UDP-Glycosyltransferase/glycogen phosphorylase"/>
    <property type="match status" value="1"/>
</dbReference>
<dbReference type="EMBL" id="RJKE01000001">
    <property type="protein sequence ID" value="ROO89932.1"/>
    <property type="molecule type" value="Genomic_DNA"/>
</dbReference>
<keyword evidence="1" id="KW-0328">Glycosyltransferase</keyword>
<accession>A0A3N1D8R6</accession>
<evidence type="ECO:0000313" key="6">
    <source>
        <dbReference type="Proteomes" id="UP000272400"/>
    </source>
</evidence>
<gene>
    <name evidence="5" type="ORF">EDD29_7642</name>
</gene>
<comment type="caution">
    <text evidence="5">The sequence shown here is derived from an EMBL/GenBank/DDBJ whole genome shotgun (WGS) entry which is preliminary data.</text>
</comment>
<dbReference type="AlphaFoldDB" id="A0A3N1D8R6"/>
<dbReference type="Pfam" id="PF13439">
    <property type="entry name" value="Glyco_transf_4"/>
    <property type="match status" value="1"/>
</dbReference>
<proteinExistence type="predicted"/>
<dbReference type="InterPro" id="IPR028098">
    <property type="entry name" value="Glyco_trans_4-like_N"/>
</dbReference>
<feature type="domain" description="Glycosyltransferase subfamily 4-like N-terminal" evidence="4">
    <location>
        <begin position="19"/>
        <end position="176"/>
    </location>
</feature>
<dbReference type="PANTHER" id="PTHR12526:SF635">
    <property type="entry name" value="GLYCOSYL TRANSFERASE GROUP 1"/>
    <property type="match status" value="1"/>
</dbReference>
<evidence type="ECO:0000256" key="2">
    <source>
        <dbReference type="ARBA" id="ARBA00022679"/>
    </source>
</evidence>